<dbReference type="GO" id="GO:0005576">
    <property type="term" value="C:extracellular region"/>
    <property type="evidence" value="ECO:0007669"/>
    <property type="project" value="TreeGrafter"/>
</dbReference>
<evidence type="ECO:0000259" key="2">
    <source>
        <dbReference type="PROSITE" id="PS50011"/>
    </source>
</evidence>
<dbReference type="InterPro" id="IPR011009">
    <property type="entry name" value="Kinase-like_dom_sf"/>
</dbReference>
<comment type="caution">
    <text evidence="3">The sequence shown here is derived from an EMBL/GenBank/DDBJ whole genome shotgun (WGS) entry which is preliminary data.</text>
</comment>
<gene>
    <name evidence="3" type="ORF">OFUS_LOCUS7103</name>
</gene>
<accession>A0A8S4NHM7</accession>
<dbReference type="InterPro" id="IPR020635">
    <property type="entry name" value="Tyr_kinase_cat_dom"/>
</dbReference>
<feature type="domain" description="Protein kinase" evidence="2">
    <location>
        <begin position="59"/>
        <end position="315"/>
    </location>
</feature>
<dbReference type="Proteomes" id="UP000749559">
    <property type="component" value="Unassembled WGS sequence"/>
</dbReference>
<dbReference type="PANTHER" id="PTHR46448">
    <property type="entry name" value="PROTEIN KINASE DOMAIN-CONTAINING PROTEIN"/>
    <property type="match status" value="1"/>
</dbReference>
<dbReference type="GO" id="GO:0001501">
    <property type="term" value="P:skeletal system development"/>
    <property type="evidence" value="ECO:0007669"/>
    <property type="project" value="TreeGrafter"/>
</dbReference>
<keyword evidence="1" id="KW-0812">Transmembrane</keyword>
<dbReference type="EMBL" id="CAIIXF020000003">
    <property type="protein sequence ID" value="CAH1780407.1"/>
    <property type="molecule type" value="Genomic_DNA"/>
</dbReference>
<protein>
    <recommendedName>
        <fullName evidence="2">Protein kinase domain-containing protein</fullName>
    </recommendedName>
</protein>
<evidence type="ECO:0000256" key="1">
    <source>
        <dbReference type="SAM" id="Phobius"/>
    </source>
</evidence>
<organism evidence="3 4">
    <name type="scientific">Owenia fusiformis</name>
    <name type="common">Polychaete worm</name>
    <dbReference type="NCBI Taxonomy" id="6347"/>
    <lineage>
        <taxon>Eukaryota</taxon>
        <taxon>Metazoa</taxon>
        <taxon>Spiralia</taxon>
        <taxon>Lophotrochozoa</taxon>
        <taxon>Annelida</taxon>
        <taxon>Polychaeta</taxon>
        <taxon>Sedentaria</taxon>
        <taxon>Canalipalpata</taxon>
        <taxon>Sabellida</taxon>
        <taxon>Oweniida</taxon>
        <taxon>Oweniidae</taxon>
        <taxon>Owenia</taxon>
    </lineage>
</organism>
<dbReference type="InterPro" id="IPR000719">
    <property type="entry name" value="Prot_kinase_dom"/>
</dbReference>
<sequence length="315" mass="35832">MPSLFPKLLKVRAGNLLAILCFLSIFIYVTFMMDGPNDSVQEAYGQQQLPYRCENINDIKLIRKLGEGLSKEVFEGMHYDGYHGNRVAVKMVTDEVQVVARCLNHLGEDEDSLRCFTFPAMRLMKEILILQQLKHQNIARLLGYCLHSDQFMTTMDTNVDLKQHGLVAIHEYGTPISISDILNWSPNQQLHVITELLDLLIYLDDSPMGSVLVPEIAEKHILLSLDGHVKLIDFEDVTSEEPVCSKREPCRHRVPCVKGTCKGFNAKENLDNMHELILRQLLLNSDIPDLVGSIDTIEHYNINASQLKDLVMKNM</sequence>
<dbReference type="GO" id="GO:0005524">
    <property type="term" value="F:ATP binding"/>
    <property type="evidence" value="ECO:0007669"/>
    <property type="project" value="InterPro"/>
</dbReference>
<keyword evidence="1" id="KW-1133">Transmembrane helix</keyword>
<keyword evidence="4" id="KW-1185">Reference proteome</keyword>
<feature type="transmembrane region" description="Helical" evidence="1">
    <location>
        <begin position="12"/>
        <end position="31"/>
    </location>
</feature>
<keyword evidence="1" id="KW-0472">Membrane</keyword>
<dbReference type="Gene3D" id="1.10.510.10">
    <property type="entry name" value="Transferase(Phosphotransferase) domain 1"/>
    <property type="match status" value="1"/>
</dbReference>
<proteinExistence type="predicted"/>
<name>A0A8S4NHM7_OWEFU</name>
<dbReference type="PROSITE" id="PS50011">
    <property type="entry name" value="PROTEIN_KINASE_DOM"/>
    <property type="match status" value="1"/>
</dbReference>
<dbReference type="SUPFAM" id="SSF56112">
    <property type="entry name" value="Protein kinase-like (PK-like)"/>
    <property type="match status" value="1"/>
</dbReference>
<dbReference type="AlphaFoldDB" id="A0A8S4NHM7"/>
<dbReference type="GO" id="GO:0004715">
    <property type="term" value="F:non-membrane spanning protein tyrosine kinase activity"/>
    <property type="evidence" value="ECO:0007669"/>
    <property type="project" value="InterPro"/>
</dbReference>
<dbReference type="OrthoDB" id="4062651at2759"/>
<evidence type="ECO:0000313" key="3">
    <source>
        <dbReference type="EMBL" id="CAH1780407.1"/>
    </source>
</evidence>
<dbReference type="PANTHER" id="PTHR46448:SF1">
    <property type="entry name" value="PROTEIN KINASE DOMAIN-CONTAINING PROTEIN"/>
    <property type="match status" value="1"/>
</dbReference>
<reference evidence="3" key="1">
    <citation type="submission" date="2022-03" db="EMBL/GenBank/DDBJ databases">
        <authorList>
            <person name="Martin C."/>
        </authorList>
    </citation>
    <scope>NUCLEOTIDE SEQUENCE</scope>
</reference>
<dbReference type="InterPro" id="IPR042983">
    <property type="entry name" value="PKDCC"/>
</dbReference>
<evidence type="ECO:0000313" key="4">
    <source>
        <dbReference type="Proteomes" id="UP000749559"/>
    </source>
</evidence>
<dbReference type="SMART" id="SM00219">
    <property type="entry name" value="TyrKc"/>
    <property type="match status" value="1"/>
</dbReference>